<evidence type="ECO:0000256" key="2">
    <source>
        <dbReference type="ARBA" id="ARBA00022801"/>
    </source>
</evidence>
<dbReference type="STRING" id="1123269.NX02_21285"/>
<dbReference type="GO" id="GO:0003677">
    <property type="term" value="F:DNA binding"/>
    <property type="evidence" value="ECO:0007669"/>
    <property type="project" value="UniProtKB-KW"/>
</dbReference>
<evidence type="ECO:0000256" key="5">
    <source>
        <dbReference type="ARBA" id="ARBA00023163"/>
    </source>
</evidence>
<evidence type="ECO:0000256" key="3">
    <source>
        <dbReference type="ARBA" id="ARBA00023015"/>
    </source>
</evidence>
<name>W0AHW6_9SPHN</name>
<dbReference type="CDD" id="cd06529">
    <property type="entry name" value="S24_LexA-like"/>
    <property type="match status" value="1"/>
</dbReference>
<dbReference type="Pfam" id="PF00717">
    <property type="entry name" value="Peptidase_S24"/>
    <property type="match status" value="1"/>
</dbReference>
<accession>W0AHW6</accession>
<dbReference type="InterPro" id="IPR001387">
    <property type="entry name" value="Cro/C1-type_HTH"/>
</dbReference>
<dbReference type="SUPFAM" id="SSF47413">
    <property type="entry name" value="lambda repressor-like DNA-binding domains"/>
    <property type="match status" value="1"/>
</dbReference>
<dbReference type="InterPro" id="IPR010982">
    <property type="entry name" value="Lambda_DNA-bd_dom_sf"/>
</dbReference>
<proteinExistence type="predicted"/>
<evidence type="ECO:0000256" key="4">
    <source>
        <dbReference type="ARBA" id="ARBA00023125"/>
    </source>
</evidence>
<evidence type="ECO:0000256" key="6">
    <source>
        <dbReference type="SAM" id="MobiDB-lite"/>
    </source>
</evidence>
<dbReference type="Pfam" id="PF13443">
    <property type="entry name" value="HTH_26"/>
    <property type="match status" value="1"/>
</dbReference>
<evidence type="ECO:0000259" key="7">
    <source>
        <dbReference type="PROSITE" id="PS50943"/>
    </source>
</evidence>
<dbReference type="InterPro" id="IPR019756">
    <property type="entry name" value="Pept_S26A_signal_pept_1_Ser-AS"/>
</dbReference>
<dbReference type="SUPFAM" id="SSF51306">
    <property type="entry name" value="LexA/Signal peptidase"/>
    <property type="match status" value="1"/>
</dbReference>
<keyword evidence="1" id="KW-0645">Protease</keyword>
<keyword evidence="5" id="KW-0804">Transcription</keyword>
<dbReference type="KEGG" id="ssan:NX02_21285"/>
<gene>
    <name evidence="8" type="ORF">NX02_21285</name>
</gene>
<dbReference type="Gene3D" id="2.10.109.10">
    <property type="entry name" value="Umud Fragment, subunit A"/>
    <property type="match status" value="1"/>
</dbReference>
<dbReference type="CDD" id="cd00093">
    <property type="entry name" value="HTH_XRE"/>
    <property type="match status" value="1"/>
</dbReference>
<dbReference type="Proteomes" id="UP000018851">
    <property type="component" value="Chromosome"/>
</dbReference>
<keyword evidence="2" id="KW-0378">Hydrolase</keyword>
<dbReference type="eggNOG" id="COG2932">
    <property type="taxonomic scope" value="Bacteria"/>
</dbReference>
<dbReference type="InterPro" id="IPR039418">
    <property type="entry name" value="LexA-like"/>
</dbReference>
<dbReference type="PROSITE" id="PS50943">
    <property type="entry name" value="HTH_CROC1"/>
    <property type="match status" value="1"/>
</dbReference>
<protein>
    <recommendedName>
        <fullName evidence="7">HTH cro/C1-type domain-containing protein</fullName>
    </recommendedName>
</protein>
<sequence>MGNGSMTSEATIEILRARLSKAIEFRNVTPKALAKTAGVGETVVRDIIQGMTKDVRLSTVERLAKALDLSVADLLPDAFKTARPSGEEPDQPPLLSASRDDGAVAIRQVDLAYAMGTGKELEDFPDELPVLFDPGFLRTLTRAPADRLYVARGDGDSMFPTLINGDQVMIDTTQRYLNMQDRIWAISIYGASMIKRLRTVGPGRVRVLSDNTAIPPEDVDAEDLFIAGRVIWIGRKV</sequence>
<dbReference type="PROSITE" id="PS00501">
    <property type="entry name" value="SPASE_I_1"/>
    <property type="match status" value="1"/>
</dbReference>
<dbReference type="PANTHER" id="PTHR40661">
    <property type="match status" value="1"/>
</dbReference>
<dbReference type="EMBL" id="CP006644">
    <property type="protein sequence ID" value="AHE55893.1"/>
    <property type="molecule type" value="Genomic_DNA"/>
</dbReference>
<reference evidence="8 9" key="1">
    <citation type="submission" date="2013-07" db="EMBL/GenBank/DDBJ databases">
        <title>Completed genome of Sphingomonas sanxanigenens NX02.</title>
        <authorList>
            <person name="Ma T."/>
            <person name="Huang H."/>
            <person name="Wu M."/>
            <person name="Li X."/>
            <person name="Li G."/>
        </authorList>
    </citation>
    <scope>NUCLEOTIDE SEQUENCE [LARGE SCALE GENOMIC DNA]</scope>
    <source>
        <strain evidence="8 9">NX02</strain>
    </source>
</reference>
<feature type="domain" description="HTH cro/C1-type" evidence="7">
    <location>
        <begin position="19"/>
        <end position="74"/>
    </location>
</feature>
<keyword evidence="3" id="KW-0805">Transcription regulation</keyword>
<dbReference type="HOGENOM" id="CLU_1033778_0_0_5"/>
<keyword evidence="4" id="KW-0238">DNA-binding</keyword>
<dbReference type="PANTHER" id="PTHR40661:SF3">
    <property type="entry name" value="FELS-1 PROPHAGE TRANSCRIPTIONAL REGULATOR"/>
    <property type="match status" value="1"/>
</dbReference>
<evidence type="ECO:0000256" key="1">
    <source>
        <dbReference type="ARBA" id="ARBA00022670"/>
    </source>
</evidence>
<dbReference type="InterPro" id="IPR036286">
    <property type="entry name" value="LexA/Signal_pep-like_sf"/>
</dbReference>
<dbReference type="GO" id="GO:0006508">
    <property type="term" value="P:proteolysis"/>
    <property type="evidence" value="ECO:0007669"/>
    <property type="project" value="UniProtKB-KW"/>
</dbReference>
<dbReference type="GO" id="GO:0004252">
    <property type="term" value="F:serine-type endopeptidase activity"/>
    <property type="evidence" value="ECO:0007669"/>
    <property type="project" value="InterPro"/>
</dbReference>
<feature type="region of interest" description="Disordered" evidence="6">
    <location>
        <begin position="80"/>
        <end position="99"/>
    </location>
</feature>
<dbReference type="GO" id="GO:0016020">
    <property type="term" value="C:membrane"/>
    <property type="evidence" value="ECO:0007669"/>
    <property type="project" value="InterPro"/>
</dbReference>
<dbReference type="AlphaFoldDB" id="W0AHW6"/>
<evidence type="ECO:0000313" key="9">
    <source>
        <dbReference type="Proteomes" id="UP000018851"/>
    </source>
</evidence>
<dbReference type="Gene3D" id="1.10.260.40">
    <property type="entry name" value="lambda repressor-like DNA-binding domains"/>
    <property type="match status" value="1"/>
</dbReference>
<dbReference type="SMART" id="SM00530">
    <property type="entry name" value="HTH_XRE"/>
    <property type="match status" value="1"/>
</dbReference>
<evidence type="ECO:0000313" key="8">
    <source>
        <dbReference type="EMBL" id="AHE55893.1"/>
    </source>
</evidence>
<keyword evidence="9" id="KW-1185">Reference proteome</keyword>
<organism evidence="8 9">
    <name type="scientific">Sphingomonas sanxanigenens DSM 19645 = NX02</name>
    <dbReference type="NCBI Taxonomy" id="1123269"/>
    <lineage>
        <taxon>Bacteria</taxon>
        <taxon>Pseudomonadati</taxon>
        <taxon>Pseudomonadota</taxon>
        <taxon>Alphaproteobacteria</taxon>
        <taxon>Sphingomonadales</taxon>
        <taxon>Sphingomonadaceae</taxon>
        <taxon>Sphingomonas</taxon>
    </lineage>
</organism>
<dbReference type="PATRIC" id="fig|1123269.5.peg.4164"/>
<dbReference type="InterPro" id="IPR015927">
    <property type="entry name" value="Peptidase_S24_S26A/B/C"/>
</dbReference>